<gene>
    <name evidence="2" type="ORF">PR048_005189</name>
</gene>
<feature type="compositionally biased region" description="Basic and acidic residues" evidence="1">
    <location>
        <begin position="333"/>
        <end position="343"/>
    </location>
</feature>
<reference evidence="2 3" key="1">
    <citation type="submission" date="2023-02" db="EMBL/GenBank/DDBJ databases">
        <title>LHISI_Scaffold_Assembly.</title>
        <authorList>
            <person name="Stuart O.P."/>
            <person name="Cleave R."/>
            <person name="Magrath M.J.L."/>
            <person name="Mikheyev A.S."/>
        </authorList>
    </citation>
    <scope>NUCLEOTIDE SEQUENCE [LARGE SCALE GENOMIC DNA]</scope>
    <source>
        <strain evidence="2">Daus_M_001</strain>
        <tissue evidence="2">Leg muscle</tissue>
    </source>
</reference>
<feature type="region of interest" description="Disordered" evidence="1">
    <location>
        <begin position="333"/>
        <end position="365"/>
    </location>
</feature>
<accession>A0ABQ9I7H0</accession>
<feature type="region of interest" description="Disordered" evidence="1">
    <location>
        <begin position="35"/>
        <end position="100"/>
    </location>
</feature>
<protein>
    <submittedName>
        <fullName evidence="2">Uncharacterized protein</fullName>
    </submittedName>
</protein>
<evidence type="ECO:0000256" key="1">
    <source>
        <dbReference type="SAM" id="MobiDB-lite"/>
    </source>
</evidence>
<feature type="compositionally biased region" description="Basic and acidic residues" evidence="1">
    <location>
        <begin position="59"/>
        <end position="70"/>
    </location>
</feature>
<sequence>MRLAGRHHVVKVTYEGEEGSHSFRGRQWPRRLLADQQARPADVRRGARLIQPRRRKHRNEREGETGDLRENPPASGIVQHDSHLRKYGSDPTGNLTGLNKVGGEQSNRLATVAPLLFVGVVYFTQDTIMPPVKGKMLRYSEQQMNDATDYVLKGTAVATAVKRDSVPRVTLLYKMTGKTPRKRQTGLQPVLTREEENVLVTWITTVSKNPAAVDTSKIATMDAGPAVTNRSSSERLLAGKAFLEGYIGEDQVNCESEVSQHNGHEGNGERQTLVIQSSVPDNEAENHSDFQDVTKNGSLCITLTNKGIPSPFKKHYSGQNTNEKRKKLQWTKEDRNRKGLRHEEEEEWVESGSSMGGVNLNHSDSDVIDENEADRCITSEKLYDDGEIEVMALRSCNSHNKKFCQGHKKHECC</sequence>
<organism evidence="2 3">
    <name type="scientific">Dryococelus australis</name>
    <dbReference type="NCBI Taxonomy" id="614101"/>
    <lineage>
        <taxon>Eukaryota</taxon>
        <taxon>Metazoa</taxon>
        <taxon>Ecdysozoa</taxon>
        <taxon>Arthropoda</taxon>
        <taxon>Hexapoda</taxon>
        <taxon>Insecta</taxon>
        <taxon>Pterygota</taxon>
        <taxon>Neoptera</taxon>
        <taxon>Polyneoptera</taxon>
        <taxon>Phasmatodea</taxon>
        <taxon>Verophasmatodea</taxon>
        <taxon>Anareolatae</taxon>
        <taxon>Phasmatidae</taxon>
        <taxon>Eurycanthinae</taxon>
        <taxon>Dryococelus</taxon>
    </lineage>
</organism>
<keyword evidence="3" id="KW-1185">Reference proteome</keyword>
<proteinExistence type="predicted"/>
<evidence type="ECO:0000313" key="3">
    <source>
        <dbReference type="Proteomes" id="UP001159363"/>
    </source>
</evidence>
<dbReference type="EMBL" id="JARBHB010000002">
    <property type="protein sequence ID" value="KAJ8892608.1"/>
    <property type="molecule type" value="Genomic_DNA"/>
</dbReference>
<name>A0ABQ9I7H0_9NEOP</name>
<comment type="caution">
    <text evidence="2">The sequence shown here is derived from an EMBL/GenBank/DDBJ whole genome shotgun (WGS) entry which is preliminary data.</text>
</comment>
<evidence type="ECO:0000313" key="2">
    <source>
        <dbReference type="EMBL" id="KAJ8892608.1"/>
    </source>
</evidence>
<dbReference type="Proteomes" id="UP001159363">
    <property type="component" value="Chromosome 2"/>
</dbReference>